<proteinExistence type="predicted"/>
<gene>
    <name evidence="1" type="ORF">GDO78_003540</name>
</gene>
<sequence>MMSLTTALFYYEASSLKLTSCVLLPFHAADAVVMYLQSSVHAALCQFHLWTLVQTGYSYRAGCANGWGCIMSLYQLFVGWSGGVV</sequence>
<accession>A0A8J6K4L2</accession>
<dbReference type="AlphaFoldDB" id="A0A8J6K4L2"/>
<name>A0A8J6K4L2_ELECQ</name>
<organism evidence="1 2">
    <name type="scientific">Eleutherodactylus coqui</name>
    <name type="common">Puerto Rican coqui</name>
    <dbReference type="NCBI Taxonomy" id="57060"/>
    <lineage>
        <taxon>Eukaryota</taxon>
        <taxon>Metazoa</taxon>
        <taxon>Chordata</taxon>
        <taxon>Craniata</taxon>
        <taxon>Vertebrata</taxon>
        <taxon>Euteleostomi</taxon>
        <taxon>Amphibia</taxon>
        <taxon>Batrachia</taxon>
        <taxon>Anura</taxon>
        <taxon>Neobatrachia</taxon>
        <taxon>Hyloidea</taxon>
        <taxon>Eleutherodactylidae</taxon>
        <taxon>Eleutherodactylinae</taxon>
        <taxon>Eleutherodactylus</taxon>
        <taxon>Eleutherodactylus</taxon>
    </lineage>
</organism>
<dbReference type="Proteomes" id="UP000770717">
    <property type="component" value="Unassembled WGS sequence"/>
</dbReference>
<comment type="caution">
    <text evidence="1">The sequence shown here is derived from an EMBL/GenBank/DDBJ whole genome shotgun (WGS) entry which is preliminary data.</text>
</comment>
<reference evidence="1" key="1">
    <citation type="thesis" date="2020" institute="ProQuest LLC" country="789 East Eisenhower Parkway, Ann Arbor, MI, USA">
        <title>Comparative Genomics and Chromosome Evolution.</title>
        <authorList>
            <person name="Mudd A.B."/>
        </authorList>
    </citation>
    <scope>NUCLEOTIDE SEQUENCE</scope>
    <source>
        <strain evidence="1">HN-11 Male</strain>
        <tissue evidence="1">Kidney and liver</tissue>
    </source>
</reference>
<dbReference type="EMBL" id="WNTK01000012">
    <property type="protein sequence ID" value="KAG9475129.1"/>
    <property type="molecule type" value="Genomic_DNA"/>
</dbReference>
<keyword evidence="2" id="KW-1185">Reference proteome</keyword>
<protein>
    <submittedName>
        <fullName evidence="1">Uncharacterized protein</fullName>
    </submittedName>
</protein>
<evidence type="ECO:0000313" key="1">
    <source>
        <dbReference type="EMBL" id="KAG9475129.1"/>
    </source>
</evidence>
<evidence type="ECO:0000313" key="2">
    <source>
        <dbReference type="Proteomes" id="UP000770717"/>
    </source>
</evidence>